<dbReference type="EMBL" id="MOEC01000024">
    <property type="protein sequence ID" value="OIS91701.1"/>
    <property type="molecule type" value="Genomic_DNA"/>
</dbReference>
<dbReference type="Proteomes" id="UP000182985">
    <property type="component" value="Unassembled WGS sequence"/>
</dbReference>
<dbReference type="PRINTS" id="PR01001">
    <property type="entry name" value="FADG3PDH"/>
</dbReference>
<evidence type="ECO:0000313" key="10">
    <source>
        <dbReference type="Proteomes" id="UP000182985"/>
    </source>
</evidence>
<dbReference type="Gene3D" id="3.30.9.10">
    <property type="entry name" value="D-Amino Acid Oxidase, subunit A, domain 2"/>
    <property type="match status" value="1"/>
</dbReference>
<dbReference type="Gene3D" id="1.10.8.870">
    <property type="entry name" value="Alpha-glycerophosphate oxidase, cap domain"/>
    <property type="match status" value="1"/>
</dbReference>
<evidence type="ECO:0000313" key="9">
    <source>
        <dbReference type="EMBL" id="OIS91701.1"/>
    </source>
</evidence>
<dbReference type="Gene3D" id="3.50.50.60">
    <property type="entry name" value="FAD/NAD(P)-binding domain"/>
    <property type="match status" value="1"/>
</dbReference>
<comment type="caution">
    <text evidence="9">The sequence shown here is derived from an EMBL/GenBank/DDBJ whole genome shotgun (WGS) entry which is preliminary data.</text>
</comment>
<dbReference type="GO" id="GO:0004368">
    <property type="term" value="F:glycerol-3-phosphate dehydrogenase (quinone) activity"/>
    <property type="evidence" value="ECO:0007669"/>
    <property type="project" value="InterPro"/>
</dbReference>
<dbReference type="InterPro" id="IPR038299">
    <property type="entry name" value="DAO_C_sf"/>
</dbReference>
<dbReference type="GO" id="GO:0006071">
    <property type="term" value="P:glycerol metabolic process"/>
    <property type="evidence" value="ECO:0007669"/>
    <property type="project" value="UniProtKB-KW"/>
</dbReference>
<sequence length="559" mass="61074">MLNLRSRRADKDRARMIRTEPLRLNRSEHEDRLATETYDILIVGGGVTGAYCAFDASLRGFRVALVEKDDFASGTSSKSSKMVHGGLRYIEQGNLGLVRHSLLERQRLRRNASHLVQRLPFLFPILERDGVFDSRFAKAFEGLLWTYDLAGGWREGILHQKLTAAEVLAHCPTFKDEYLRGGLMYFDARVDDARLTLALARSAAFYGATVLNHSKVAEITRSSGRVDGAIVHTVEGKEVRVRAKTVIMATGVWLRDWMGLGKDGEKPLHVRPAKGVHVAIPWLKIRNDCTVTVPVPGRSRRATITRWGNVSYLGTTDEDYQGDLDDVHCTRRELDFLIEGARSALNIDLTPDDVVGSIAGCRPLVAASSGGSTMDVKRDHSVHVAPDGLVTIVGGKLTTSRHMAEQTVDAAAKVLGDRRRCATKKAFLLGAAGYDAQAIVASGGLEAHLGERYGTESRFVSDLTAARPELAEPVVEGLPYTGGEVVYAARHELARTIDDVLSRRMRARLMARDASARAAAKVGALLGEELGLPQAEIDRQVAAYVAATEKEKSILTGAN</sequence>
<dbReference type="RefSeq" id="WP_071633226.1">
    <property type="nucleotide sequence ID" value="NZ_MOEC01000024.1"/>
</dbReference>
<dbReference type="InterPro" id="IPR000447">
    <property type="entry name" value="G3P_DH_FAD-dep"/>
</dbReference>
<keyword evidence="3" id="KW-0285">Flavoprotein</keyword>
<evidence type="ECO:0000256" key="5">
    <source>
        <dbReference type="ARBA" id="ARBA00022827"/>
    </source>
</evidence>
<dbReference type="InterPro" id="IPR006076">
    <property type="entry name" value="FAD-dep_OxRdtase"/>
</dbReference>
<organism evidence="9 10">
    <name type="scientific">Brucella cytisi</name>
    <dbReference type="NCBI Taxonomy" id="407152"/>
    <lineage>
        <taxon>Bacteria</taxon>
        <taxon>Pseudomonadati</taxon>
        <taxon>Pseudomonadota</taxon>
        <taxon>Alphaproteobacteria</taxon>
        <taxon>Hyphomicrobiales</taxon>
        <taxon>Brucellaceae</taxon>
        <taxon>Brucella/Ochrobactrum group</taxon>
        <taxon>Brucella</taxon>
    </lineage>
</organism>
<protein>
    <submittedName>
        <fullName evidence="9">FAD-dependent oxidoreductase</fullName>
    </submittedName>
</protein>
<reference evidence="9 10" key="1">
    <citation type="submission" date="2016-10" db="EMBL/GenBank/DDBJ databases">
        <title>The Draft Genome Sequence of the Potato Rhizosphere Bacteria Ochrobactrum sp. IPA7.2.</title>
        <authorList>
            <person name="Gogoleva N.E."/>
            <person name="Khlopko Y.A."/>
            <person name="Burygin G.L."/>
            <person name="Plotnikov A.O."/>
        </authorList>
    </citation>
    <scope>NUCLEOTIDE SEQUENCE [LARGE SCALE GENOMIC DNA]</scope>
    <source>
        <strain evidence="9 10">IPA7.2</strain>
    </source>
</reference>
<keyword evidence="5" id="KW-0274">FAD</keyword>
<evidence type="ECO:0000256" key="1">
    <source>
        <dbReference type="ARBA" id="ARBA00001974"/>
    </source>
</evidence>
<dbReference type="AlphaFoldDB" id="A0A1J6HFF6"/>
<dbReference type="OrthoDB" id="9766796at2"/>
<dbReference type="PANTHER" id="PTHR11985">
    <property type="entry name" value="GLYCEROL-3-PHOSPHATE DEHYDROGENASE"/>
    <property type="match status" value="1"/>
</dbReference>
<evidence type="ECO:0000259" key="8">
    <source>
        <dbReference type="Pfam" id="PF16901"/>
    </source>
</evidence>
<dbReference type="InterPro" id="IPR031656">
    <property type="entry name" value="DAO_C"/>
</dbReference>
<evidence type="ECO:0000256" key="6">
    <source>
        <dbReference type="ARBA" id="ARBA00023002"/>
    </source>
</evidence>
<evidence type="ECO:0000256" key="2">
    <source>
        <dbReference type="ARBA" id="ARBA00007330"/>
    </source>
</evidence>
<comment type="similarity">
    <text evidence="2">Belongs to the FAD-dependent glycerol-3-phosphate dehydrogenase family.</text>
</comment>
<evidence type="ECO:0000259" key="7">
    <source>
        <dbReference type="Pfam" id="PF01266"/>
    </source>
</evidence>
<name>A0A1J6HFF6_9HYPH</name>
<dbReference type="PANTHER" id="PTHR11985:SF35">
    <property type="entry name" value="ANAEROBIC GLYCEROL-3-PHOSPHATE DEHYDROGENASE SUBUNIT A"/>
    <property type="match status" value="1"/>
</dbReference>
<keyword evidence="4" id="KW-0319">Glycerol metabolism</keyword>
<dbReference type="SUPFAM" id="SSF51905">
    <property type="entry name" value="FAD/NAD(P)-binding domain"/>
    <property type="match status" value="1"/>
</dbReference>
<keyword evidence="10" id="KW-1185">Reference proteome</keyword>
<comment type="cofactor">
    <cofactor evidence="1">
        <name>FAD</name>
        <dbReference type="ChEBI" id="CHEBI:57692"/>
    </cofactor>
</comment>
<dbReference type="Pfam" id="PF01266">
    <property type="entry name" value="DAO"/>
    <property type="match status" value="1"/>
</dbReference>
<gene>
    <name evidence="9" type="ORF">BLA27_19930</name>
</gene>
<proteinExistence type="inferred from homology"/>
<accession>A0A1J6HFF6</accession>
<evidence type="ECO:0000256" key="4">
    <source>
        <dbReference type="ARBA" id="ARBA00022798"/>
    </source>
</evidence>
<dbReference type="Pfam" id="PF16901">
    <property type="entry name" value="DAO_C"/>
    <property type="match status" value="1"/>
</dbReference>
<feature type="domain" description="Alpha-glycerophosphate oxidase C-terminal" evidence="8">
    <location>
        <begin position="421"/>
        <end position="535"/>
    </location>
</feature>
<feature type="domain" description="FAD dependent oxidoreductase" evidence="7">
    <location>
        <begin position="39"/>
        <end position="398"/>
    </location>
</feature>
<keyword evidence="6" id="KW-0560">Oxidoreductase</keyword>
<dbReference type="InterPro" id="IPR036188">
    <property type="entry name" value="FAD/NAD-bd_sf"/>
</dbReference>
<evidence type="ECO:0000256" key="3">
    <source>
        <dbReference type="ARBA" id="ARBA00022630"/>
    </source>
</evidence>
<dbReference type="GO" id="GO:0046168">
    <property type="term" value="P:glycerol-3-phosphate catabolic process"/>
    <property type="evidence" value="ECO:0007669"/>
    <property type="project" value="TreeGrafter"/>
</dbReference>